<feature type="compositionally biased region" description="Basic and acidic residues" evidence="1">
    <location>
        <begin position="67"/>
        <end position="84"/>
    </location>
</feature>
<dbReference type="Proteomes" id="UP000053555">
    <property type="component" value="Unassembled WGS sequence"/>
</dbReference>
<evidence type="ECO:0000313" key="2">
    <source>
        <dbReference type="EMBL" id="KHN05599.1"/>
    </source>
</evidence>
<gene>
    <name evidence="2" type="ORF">glysoja_047044</name>
</gene>
<dbReference type="AlphaFoldDB" id="A0A0B2PDL0"/>
<name>A0A0B2PDL0_GLYSO</name>
<accession>A0A0B2PDL0</accession>
<reference evidence="2" key="1">
    <citation type="submission" date="2014-07" db="EMBL/GenBank/DDBJ databases">
        <title>Identification of a novel salt tolerance gene in wild soybean by whole-genome sequencing.</title>
        <authorList>
            <person name="Lam H.-M."/>
            <person name="Qi X."/>
            <person name="Li M.-W."/>
            <person name="Liu X."/>
            <person name="Xie M."/>
            <person name="Ni M."/>
            <person name="Xu X."/>
        </authorList>
    </citation>
    <scope>NUCLEOTIDE SEQUENCE [LARGE SCALE GENOMIC DNA]</scope>
    <source>
        <tissue evidence="2">Root</tissue>
    </source>
</reference>
<dbReference type="EMBL" id="KN668264">
    <property type="protein sequence ID" value="KHN05599.1"/>
    <property type="molecule type" value="Genomic_DNA"/>
</dbReference>
<feature type="region of interest" description="Disordered" evidence="1">
    <location>
        <begin position="63"/>
        <end position="84"/>
    </location>
</feature>
<organism evidence="2">
    <name type="scientific">Glycine soja</name>
    <name type="common">Wild soybean</name>
    <dbReference type="NCBI Taxonomy" id="3848"/>
    <lineage>
        <taxon>Eukaryota</taxon>
        <taxon>Viridiplantae</taxon>
        <taxon>Streptophyta</taxon>
        <taxon>Embryophyta</taxon>
        <taxon>Tracheophyta</taxon>
        <taxon>Spermatophyta</taxon>
        <taxon>Magnoliopsida</taxon>
        <taxon>eudicotyledons</taxon>
        <taxon>Gunneridae</taxon>
        <taxon>Pentapetalae</taxon>
        <taxon>rosids</taxon>
        <taxon>fabids</taxon>
        <taxon>Fabales</taxon>
        <taxon>Fabaceae</taxon>
        <taxon>Papilionoideae</taxon>
        <taxon>50 kb inversion clade</taxon>
        <taxon>NPAAA clade</taxon>
        <taxon>indigoferoid/millettioid clade</taxon>
        <taxon>Phaseoleae</taxon>
        <taxon>Glycine</taxon>
        <taxon>Glycine subgen. Soja</taxon>
    </lineage>
</organism>
<evidence type="ECO:0000256" key="1">
    <source>
        <dbReference type="SAM" id="MobiDB-lite"/>
    </source>
</evidence>
<proteinExistence type="predicted"/>
<sequence>MGCLLDMVFRSRSLILEVTISGVSEILNDVIHGAELLRSALGSSLPTSWSLEADISYIGYNVGSDTGHQECSDEKRDTVSAEAG</sequence>
<protein>
    <submittedName>
        <fullName evidence="2">Uncharacterized protein</fullName>
    </submittedName>
</protein>